<keyword evidence="8" id="KW-0732">Signal</keyword>
<dbReference type="STRING" id="2880.D8LGE2"/>
<dbReference type="InParanoid" id="D8LGE2"/>
<sequence length="422" mass="47251">MLRSVFRAAPAALFLSVPASSFSALSTKPATPAKMPDSGEGVCKLDEYRGANNWKGLIPSVTEPRVWDEGFRSFLLKYGMFNHVVYDVFIKGEDDFKSEETGLRGRSRFGDDFTAFSEKGLKFNYVNKKGEKKQEYDFTDDYTIVANLVCSPDSFFSAEDNWFGFIGLSKDKKEMVIVFRGTETTKEWIENATLFMEQLDGEPPESGLALLLNRDTLMVHSGFQQLYREKADQFPSPKDKIYEVIEAFKNDDKVSIEKVTVVGHSLGAAMAQHCAVDLAHSRVLGDVPILGLAWAAPKGGNAALAAWVAKQPNLRILRVRVPIDFVTNVPPDWMWSITTGGYKHMGTEITLDNTHLHKAGVVKSDDGNSPNHNLQQYLHNIDPTRDVALMNKVGNVIPDDYCRKHGISPSWHSLTFPRTVYR</sequence>
<dbReference type="eggNOG" id="KOG4569">
    <property type="taxonomic scope" value="Eukaryota"/>
</dbReference>
<dbReference type="AlphaFoldDB" id="D8LGE2"/>
<dbReference type="PANTHER" id="PTHR31403">
    <property type="entry name" value="PHOSPHOLIPASE A1-IBETA2, CHLOROPLASTIC"/>
    <property type="match status" value="1"/>
</dbReference>
<evidence type="ECO:0000256" key="5">
    <source>
        <dbReference type="ARBA" id="ARBA00022946"/>
    </source>
</evidence>
<keyword evidence="2" id="KW-0150">Chloroplast</keyword>
<evidence type="ECO:0000313" key="11">
    <source>
        <dbReference type="Proteomes" id="UP000002630"/>
    </source>
</evidence>
<evidence type="ECO:0000256" key="4">
    <source>
        <dbReference type="ARBA" id="ARBA00022801"/>
    </source>
</evidence>
<name>D8LGE2_ECTSI</name>
<keyword evidence="6" id="KW-0442">Lipid degradation</keyword>
<dbReference type="GO" id="GO:0004620">
    <property type="term" value="F:phospholipase activity"/>
    <property type="evidence" value="ECO:0007669"/>
    <property type="project" value="UniProtKB-ARBA"/>
</dbReference>
<evidence type="ECO:0000313" key="10">
    <source>
        <dbReference type="EMBL" id="CBN75717.1"/>
    </source>
</evidence>
<feature type="domain" description="Fungal lipase-type" evidence="9">
    <location>
        <begin position="176"/>
        <end position="332"/>
    </location>
</feature>
<evidence type="ECO:0000259" key="9">
    <source>
        <dbReference type="Pfam" id="PF01764"/>
    </source>
</evidence>
<evidence type="ECO:0000256" key="8">
    <source>
        <dbReference type="SAM" id="SignalP"/>
    </source>
</evidence>
<dbReference type="EMBL" id="FN649760">
    <property type="protein sequence ID" value="CBN75717.1"/>
    <property type="molecule type" value="Genomic_DNA"/>
</dbReference>
<keyword evidence="11" id="KW-1185">Reference proteome</keyword>
<dbReference type="Pfam" id="PF01764">
    <property type="entry name" value="Lipase_3"/>
    <property type="match status" value="1"/>
</dbReference>
<dbReference type="CDD" id="cd00519">
    <property type="entry name" value="Lipase_3"/>
    <property type="match status" value="1"/>
</dbReference>
<evidence type="ECO:0000256" key="6">
    <source>
        <dbReference type="ARBA" id="ARBA00022963"/>
    </source>
</evidence>
<dbReference type="InterPro" id="IPR029058">
    <property type="entry name" value="AB_hydrolase_fold"/>
</dbReference>
<evidence type="ECO:0000256" key="1">
    <source>
        <dbReference type="ARBA" id="ARBA00004229"/>
    </source>
</evidence>
<comment type="subcellular location">
    <subcellularLocation>
        <location evidence="1">Plastid</location>
        <location evidence="1">Chloroplast</location>
    </subcellularLocation>
</comment>
<keyword evidence="3" id="KW-0934">Plastid</keyword>
<dbReference type="PANTHER" id="PTHR31403:SF7">
    <property type="entry name" value="PHOSPHOLIPASE A1-IGAMMA3, CHLOROPLASTIC"/>
    <property type="match status" value="1"/>
</dbReference>
<dbReference type="SUPFAM" id="SSF53474">
    <property type="entry name" value="alpha/beta-Hydrolases"/>
    <property type="match status" value="1"/>
</dbReference>
<proteinExistence type="predicted"/>
<dbReference type="Proteomes" id="UP000002630">
    <property type="component" value="Unassembled WGS sequence"/>
</dbReference>
<protein>
    <submittedName>
        <fullName evidence="10">Lipase</fullName>
    </submittedName>
</protein>
<reference evidence="10 11" key="1">
    <citation type="journal article" date="2010" name="Nature">
        <title>The Ectocarpus genome and the independent evolution of multicellularity in brown algae.</title>
        <authorList>
            <person name="Cock J.M."/>
            <person name="Sterck L."/>
            <person name="Rouze P."/>
            <person name="Scornet D."/>
            <person name="Allen A.E."/>
            <person name="Amoutzias G."/>
            <person name="Anthouard V."/>
            <person name="Artiguenave F."/>
            <person name="Aury J.M."/>
            <person name="Badger J.H."/>
            <person name="Beszteri B."/>
            <person name="Billiau K."/>
            <person name="Bonnet E."/>
            <person name="Bothwell J.H."/>
            <person name="Bowler C."/>
            <person name="Boyen C."/>
            <person name="Brownlee C."/>
            <person name="Carrano C.J."/>
            <person name="Charrier B."/>
            <person name="Cho G.Y."/>
            <person name="Coelho S.M."/>
            <person name="Collen J."/>
            <person name="Corre E."/>
            <person name="Da Silva C."/>
            <person name="Delage L."/>
            <person name="Delaroque N."/>
            <person name="Dittami S.M."/>
            <person name="Doulbeau S."/>
            <person name="Elias M."/>
            <person name="Farnham G."/>
            <person name="Gachon C.M."/>
            <person name="Gschloessl B."/>
            <person name="Heesch S."/>
            <person name="Jabbari K."/>
            <person name="Jubin C."/>
            <person name="Kawai H."/>
            <person name="Kimura K."/>
            <person name="Kloareg B."/>
            <person name="Kupper F.C."/>
            <person name="Lang D."/>
            <person name="Le Bail A."/>
            <person name="Leblanc C."/>
            <person name="Lerouge P."/>
            <person name="Lohr M."/>
            <person name="Lopez P.J."/>
            <person name="Martens C."/>
            <person name="Maumus F."/>
            <person name="Michel G."/>
            <person name="Miranda-Saavedra D."/>
            <person name="Morales J."/>
            <person name="Moreau H."/>
            <person name="Motomura T."/>
            <person name="Nagasato C."/>
            <person name="Napoli C.A."/>
            <person name="Nelson D.R."/>
            <person name="Nyvall-Collen P."/>
            <person name="Peters A.F."/>
            <person name="Pommier C."/>
            <person name="Potin P."/>
            <person name="Poulain J."/>
            <person name="Quesneville H."/>
            <person name="Read B."/>
            <person name="Rensing S.A."/>
            <person name="Ritter A."/>
            <person name="Rousvoal S."/>
            <person name="Samanta M."/>
            <person name="Samson G."/>
            <person name="Schroeder D.C."/>
            <person name="Segurens B."/>
            <person name="Strittmatter M."/>
            <person name="Tonon T."/>
            <person name="Tregear J.W."/>
            <person name="Valentin K."/>
            <person name="von Dassow P."/>
            <person name="Yamagishi T."/>
            <person name="Van de Peer Y."/>
            <person name="Wincker P."/>
        </authorList>
    </citation>
    <scope>NUCLEOTIDE SEQUENCE [LARGE SCALE GENOMIC DNA]</scope>
    <source>
        <strain evidence="11">Ec32 / CCAP1310/4</strain>
    </source>
</reference>
<keyword evidence="4" id="KW-0378">Hydrolase</keyword>
<organism evidence="10 11">
    <name type="scientific">Ectocarpus siliculosus</name>
    <name type="common">Brown alga</name>
    <name type="synonym">Conferva siliculosa</name>
    <dbReference type="NCBI Taxonomy" id="2880"/>
    <lineage>
        <taxon>Eukaryota</taxon>
        <taxon>Sar</taxon>
        <taxon>Stramenopiles</taxon>
        <taxon>Ochrophyta</taxon>
        <taxon>PX clade</taxon>
        <taxon>Phaeophyceae</taxon>
        <taxon>Ectocarpales</taxon>
        <taxon>Ectocarpaceae</taxon>
        <taxon>Ectocarpus</taxon>
    </lineage>
</organism>
<dbReference type="Gene3D" id="3.40.50.1820">
    <property type="entry name" value="alpha/beta hydrolase"/>
    <property type="match status" value="1"/>
</dbReference>
<feature type="signal peptide" evidence="8">
    <location>
        <begin position="1"/>
        <end position="21"/>
    </location>
</feature>
<feature type="chain" id="PRO_5003117088" evidence="8">
    <location>
        <begin position="22"/>
        <end position="422"/>
    </location>
</feature>
<dbReference type="GO" id="GO:0009507">
    <property type="term" value="C:chloroplast"/>
    <property type="evidence" value="ECO:0007669"/>
    <property type="project" value="UniProtKB-SubCell"/>
</dbReference>
<accession>D8LGE2</accession>
<evidence type="ECO:0000256" key="2">
    <source>
        <dbReference type="ARBA" id="ARBA00022528"/>
    </source>
</evidence>
<keyword evidence="7" id="KW-0443">Lipid metabolism</keyword>
<dbReference type="GO" id="GO:0016042">
    <property type="term" value="P:lipid catabolic process"/>
    <property type="evidence" value="ECO:0007669"/>
    <property type="project" value="UniProtKB-KW"/>
</dbReference>
<evidence type="ECO:0000256" key="7">
    <source>
        <dbReference type="ARBA" id="ARBA00023098"/>
    </source>
</evidence>
<dbReference type="OrthoDB" id="438440at2759"/>
<evidence type="ECO:0000256" key="3">
    <source>
        <dbReference type="ARBA" id="ARBA00022640"/>
    </source>
</evidence>
<keyword evidence="5" id="KW-0809">Transit peptide</keyword>
<dbReference type="InterPro" id="IPR002921">
    <property type="entry name" value="Fungal_lipase-type"/>
</dbReference>
<gene>
    <name evidence="10" type="ORF">Esi_0167_0014</name>
</gene>